<proteinExistence type="inferred from homology"/>
<evidence type="ECO:0000256" key="3">
    <source>
        <dbReference type="SAM" id="Phobius"/>
    </source>
</evidence>
<dbReference type="Pfam" id="PF13908">
    <property type="entry name" value="Shisa_N"/>
    <property type="match status" value="1"/>
</dbReference>
<feature type="transmembrane region" description="Helical" evidence="3">
    <location>
        <begin position="116"/>
        <end position="139"/>
    </location>
</feature>
<keyword evidence="3" id="KW-0472">Membrane</keyword>
<keyword evidence="3" id="KW-1133">Transmembrane helix</keyword>
<comment type="caution">
    <text evidence="6">The sequence shown here is derived from an EMBL/GenBank/DDBJ whole genome shotgun (WGS) entry which is preliminary data.</text>
</comment>
<dbReference type="EMBL" id="CAJNOH010000380">
    <property type="protein sequence ID" value="CAF1021484.1"/>
    <property type="molecule type" value="Genomic_DNA"/>
</dbReference>
<feature type="region of interest" description="Disordered" evidence="2">
    <location>
        <begin position="570"/>
        <end position="589"/>
    </location>
</feature>
<dbReference type="Gene3D" id="3.40.50.1820">
    <property type="entry name" value="alpha/beta hydrolase"/>
    <property type="match status" value="1"/>
</dbReference>
<dbReference type="SUPFAM" id="SSF53474">
    <property type="entry name" value="alpha/beta-Hydrolases"/>
    <property type="match status" value="1"/>
</dbReference>
<dbReference type="Pfam" id="PF03096">
    <property type="entry name" value="Ndr"/>
    <property type="match status" value="1"/>
</dbReference>
<gene>
    <name evidence="6" type="ORF">JXQ802_LOCUS20862</name>
    <name evidence="5" type="ORF">PYM288_LOCUS15647</name>
</gene>
<evidence type="ECO:0000259" key="4">
    <source>
        <dbReference type="Pfam" id="PF13908"/>
    </source>
</evidence>
<evidence type="ECO:0000313" key="5">
    <source>
        <dbReference type="EMBL" id="CAF1021484.1"/>
    </source>
</evidence>
<comment type="similarity">
    <text evidence="1">Belongs to the NDRG family.</text>
</comment>
<keyword evidence="3" id="KW-0812">Transmembrane</keyword>
<accession>A0A814RLH2</accession>
<evidence type="ECO:0000313" key="6">
    <source>
        <dbReference type="EMBL" id="CAF1134163.1"/>
    </source>
</evidence>
<reference evidence="6" key="1">
    <citation type="submission" date="2021-02" db="EMBL/GenBank/DDBJ databases">
        <authorList>
            <person name="Nowell W R."/>
        </authorList>
    </citation>
    <scope>NUCLEOTIDE SEQUENCE</scope>
</reference>
<keyword evidence="7" id="KW-1185">Reference proteome</keyword>
<organism evidence="6 7">
    <name type="scientific">Rotaria sordida</name>
    <dbReference type="NCBI Taxonomy" id="392033"/>
    <lineage>
        <taxon>Eukaryota</taxon>
        <taxon>Metazoa</taxon>
        <taxon>Spiralia</taxon>
        <taxon>Gnathifera</taxon>
        <taxon>Rotifera</taxon>
        <taxon>Eurotatoria</taxon>
        <taxon>Bdelloidea</taxon>
        <taxon>Philodinida</taxon>
        <taxon>Philodinidae</taxon>
        <taxon>Rotaria</taxon>
    </lineage>
</organism>
<dbReference type="EMBL" id="CAJNOL010000603">
    <property type="protein sequence ID" value="CAF1134163.1"/>
    <property type="molecule type" value="Genomic_DNA"/>
</dbReference>
<protein>
    <recommendedName>
        <fullName evidence="4">Shisa N-terminal domain-containing protein</fullName>
    </recommendedName>
</protein>
<dbReference type="InterPro" id="IPR004142">
    <property type="entry name" value="NDRG"/>
</dbReference>
<dbReference type="InterPro" id="IPR029058">
    <property type="entry name" value="AB_hydrolase_fold"/>
</dbReference>
<evidence type="ECO:0000256" key="2">
    <source>
        <dbReference type="SAM" id="MobiDB-lite"/>
    </source>
</evidence>
<evidence type="ECO:0000256" key="1">
    <source>
        <dbReference type="ARBA" id="ARBA00005598"/>
    </source>
</evidence>
<feature type="domain" description="Shisa N-terminal" evidence="4">
    <location>
        <begin position="25"/>
        <end position="70"/>
    </location>
</feature>
<name>A0A814RLH2_9BILA</name>
<dbReference type="Proteomes" id="UP000663854">
    <property type="component" value="Unassembled WGS sequence"/>
</dbReference>
<dbReference type="AlphaFoldDB" id="A0A814RLH2"/>
<sequence>MMIRTTTNTTTSVPTIVFDRSPSTICSGFIDVHGTWNNGFACPIENSIQYFCCGTDTYRYCCPPDRYSFETRFHIDSNHVSDNPQTYNGILTDEISMLLINNQRMINKQFQQFQKYFLPTFLLTTTILFLVGIALWFWLYKHKTYYALTHDDLMESRTSNRIHIDSLPSLEENINLSTEQQSRFLSHSSTATRFNLFCLMMTSDPPSITIEDELLQPEICENEFTKPKIIPISTKYGHLIITQQGPPDRPVIVTYHDVGYNSATQFHQFFSYPEMSPVTEHFTIYHINAPGQDEQANLLPTSFVYPTMDQLAVTINDVFVHLDIKSAIGFGVGLGANVLTRFALQYPSKVYGLILINCIARNVKWLESLSIKRATKDMSQQHWTDSLLNYLIGYHLGPGTQASDPDLVNMLRRHLEENVKAKNVIKLLNSYLNRTAIQIDRKADANKRGNASRILKCSVINITGSSSQYKQDVMDTNDRFDATTASFVELADCGNGVLLEQPAKLAESIRLFLQGLGYISHLSIPRYSTANRLAEQAAEYKRRYGSLSKVPRRLSTQVLFGDYDDKHPSEFEDIPRLGRDSVDNRKTEF</sequence>
<evidence type="ECO:0000313" key="7">
    <source>
        <dbReference type="Proteomes" id="UP000663870"/>
    </source>
</evidence>
<dbReference type="Proteomes" id="UP000663870">
    <property type="component" value="Unassembled WGS sequence"/>
</dbReference>
<dbReference type="PANTHER" id="PTHR11034">
    <property type="entry name" value="N-MYC DOWNSTREAM REGULATED"/>
    <property type="match status" value="1"/>
</dbReference>
<dbReference type="InterPro" id="IPR053891">
    <property type="entry name" value="Shisa_N"/>
</dbReference>